<dbReference type="AlphaFoldDB" id="C5MFX5"/>
<name>C5MFX5_CANTT</name>
<feature type="chain" id="PRO_5012271571" description="Extracellular membrane protein CFEM domain-containing protein" evidence="2">
    <location>
        <begin position="16"/>
        <end position="147"/>
    </location>
</feature>
<feature type="region of interest" description="Disordered" evidence="1">
    <location>
        <begin position="97"/>
        <end position="129"/>
    </location>
</feature>
<dbReference type="GeneID" id="8299042"/>
<feature type="signal peptide" evidence="2">
    <location>
        <begin position="1"/>
        <end position="15"/>
    </location>
</feature>
<dbReference type="KEGG" id="ctp:CTRG_04968"/>
<dbReference type="HOGENOM" id="CLU_1815553_0_0_1"/>
<keyword evidence="4" id="KW-1185">Reference proteome</keyword>
<reference evidence="3 4" key="1">
    <citation type="journal article" date="2009" name="Nature">
        <title>Evolution of pathogenicity and sexual reproduction in eight Candida genomes.</title>
        <authorList>
            <person name="Butler G."/>
            <person name="Rasmussen M.D."/>
            <person name="Lin M.F."/>
            <person name="Santos M.A."/>
            <person name="Sakthikumar S."/>
            <person name="Munro C.A."/>
            <person name="Rheinbay E."/>
            <person name="Grabherr M."/>
            <person name="Forche A."/>
            <person name="Reedy J.L."/>
            <person name="Agrafioti I."/>
            <person name="Arnaud M.B."/>
            <person name="Bates S."/>
            <person name="Brown A.J."/>
            <person name="Brunke S."/>
            <person name="Costanzo M.C."/>
            <person name="Fitzpatrick D.A."/>
            <person name="de Groot P.W."/>
            <person name="Harris D."/>
            <person name="Hoyer L.L."/>
            <person name="Hube B."/>
            <person name="Klis F.M."/>
            <person name="Kodira C."/>
            <person name="Lennard N."/>
            <person name="Logue M.E."/>
            <person name="Martin R."/>
            <person name="Neiman A.M."/>
            <person name="Nikolaou E."/>
            <person name="Quail M.A."/>
            <person name="Quinn J."/>
            <person name="Santos M.C."/>
            <person name="Schmitzberger F.F."/>
            <person name="Sherlock G."/>
            <person name="Shah P."/>
            <person name="Silverstein K.A."/>
            <person name="Skrzypek M.S."/>
            <person name="Soll D."/>
            <person name="Staggs R."/>
            <person name="Stansfield I."/>
            <person name="Stumpf M.P."/>
            <person name="Sudbery P.E."/>
            <person name="Srikantha T."/>
            <person name="Zeng Q."/>
            <person name="Berman J."/>
            <person name="Berriman M."/>
            <person name="Heitman J."/>
            <person name="Gow N.A."/>
            <person name="Lorenz M.C."/>
            <person name="Birren B.W."/>
            <person name="Kellis M."/>
            <person name="Cuomo C.A."/>
        </authorList>
    </citation>
    <scope>NUCLEOTIDE SEQUENCE [LARGE SCALE GENOMIC DNA]</scope>
    <source>
        <strain evidence="4">ATCC MYA-3404 / T1</strain>
    </source>
</reference>
<dbReference type="OrthoDB" id="10522092at2759"/>
<dbReference type="RefSeq" id="XP_002550670.1">
    <property type="nucleotide sequence ID" value="XM_002550624.1"/>
</dbReference>
<organism evidence="3 4">
    <name type="scientific">Candida tropicalis (strain ATCC MYA-3404 / T1)</name>
    <name type="common">Yeast</name>
    <dbReference type="NCBI Taxonomy" id="294747"/>
    <lineage>
        <taxon>Eukaryota</taxon>
        <taxon>Fungi</taxon>
        <taxon>Dikarya</taxon>
        <taxon>Ascomycota</taxon>
        <taxon>Saccharomycotina</taxon>
        <taxon>Pichiomycetes</taxon>
        <taxon>Debaryomycetaceae</taxon>
        <taxon>Candida/Lodderomyces clade</taxon>
        <taxon>Candida</taxon>
    </lineage>
</organism>
<dbReference type="EMBL" id="GG692401">
    <property type="protein sequence ID" value="EER31238.1"/>
    <property type="molecule type" value="Genomic_DNA"/>
</dbReference>
<evidence type="ECO:0008006" key="5">
    <source>
        <dbReference type="Google" id="ProtNLM"/>
    </source>
</evidence>
<dbReference type="VEuPathDB" id="FungiDB:CTRG_04968"/>
<evidence type="ECO:0000313" key="4">
    <source>
        <dbReference type="Proteomes" id="UP000002037"/>
    </source>
</evidence>
<gene>
    <name evidence="3" type="ORF">CTRG_04968</name>
</gene>
<dbReference type="Proteomes" id="UP000002037">
    <property type="component" value="Unassembled WGS sequence"/>
</dbReference>
<keyword evidence="2" id="KW-0732">Signal</keyword>
<evidence type="ECO:0000313" key="3">
    <source>
        <dbReference type="EMBL" id="EER31238.1"/>
    </source>
</evidence>
<sequence length="147" mass="15865">MKFLVLFLFIVFTVAFSFDFFERDLCSSEDCTTSGETITSVCGDDGNTDYACMCNKMSDSFYDEILNCTRSCGSADDFQDWNSGTDVKEYYCKLASSASVSASGGSSTSSSRSSSSTTTSGSSSSSRGDATTEYYVSFVGIILAWFI</sequence>
<accession>C5MFX5</accession>
<protein>
    <recommendedName>
        <fullName evidence="5">Extracellular membrane protein CFEM domain-containing protein</fullName>
    </recommendedName>
</protein>
<evidence type="ECO:0000256" key="1">
    <source>
        <dbReference type="SAM" id="MobiDB-lite"/>
    </source>
</evidence>
<proteinExistence type="predicted"/>
<evidence type="ECO:0000256" key="2">
    <source>
        <dbReference type="SAM" id="SignalP"/>
    </source>
</evidence>